<evidence type="ECO:0000313" key="2">
    <source>
        <dbReference type="EMBL" id="KAF5393425.1"/>
    </source>
</evidence>
<dbReference type="AlphaFoldDB" id="A0A8H5MGC8"/>
<keyword evidence="3" id="KW-1185">Reference proteome</keyword>
<feature type="compositionally biased region" description="Basic and acidic residues" evidence="1">
    <location>
        <begin position="24"/>
        <end position="33"/>
    </location>
</feature>
<name>A0A8H5MGC8_9AGAR</name>
<dbReference type="OrthoDB" id="5419315at2759"/>
<reference evidence="2 3" key="1">
    <citation type="journal article" date="2020" name="ISME J.">
        <title>Uncovering the hidden diversity of litter-decomposition mechanisms in mushroom-forming fungi.</title>
        <authorList>
            <person name="Floudas D."/>
            <person name="Bentzer J."/>
            <person name="Ahren D."/>
            <person name="Johansson T."/>
            <person name="Persson P."/>
            <person name="Tunlid A."/>
        </authorList>
    </citation>
    <scope>NUCLEOTIDE SEQUENCE [LARGE SCALE GENOMIC DNA]</scope>
    <source>
        <strain evidence="2 3">CBS 406.79</strain>
    </source>
</reference>
<comment type="caution">
    <text evidence="2">The sequence shown here is derived from an EMBL/GenBank/DDBJ whole genome shotgun (WGS) entry which is preliminary data.</text>
</comment>
<sequence>MRCTHGQRDCTWPDGAPTRKKSSVRKDSLDADGRPSTAGSSISEGSTPPTRHPTPPRIQPLELDLPPLASRRMPSGDRFAYTHPPGPSHLSSLPETDPYISQHRYDHPYIAHPSTRPIAGPGMRSGAEHVPHPVQWHVPVLAPAHVDTYEHGWWFQTILTNSSTIDTNNSHS</sequence>
<protein>
    <submittedName>
        <fullName evidence="2">Uncharacterized protein</fullName>
    </submittedName>
</protein>
<gene>
    <name evidence="2" type="ORF">D9757_000774</name>
</gene>
<organism evidence="2 3">
    <name type="scientific">Collybiopsis confluens</name>
    <dbReference type="NCBI Taxonomy" id="2823264"/>
    <lineage>
        <taxon>Eukaryota</taxon>
        <taxon>Fungi</taxon>
        <taxon>Dikarya</taxon>
        <taxon>Basidiomycota</taxon>
        <taxon>Agaricomycotina</taxon>
        <taxon>Agaricomycetes</taxon>
        <taxon>Agaricomycetidae</taxon>
        <taxon>Agaricales</taxon>
        <taxon>Marasmiineae</taxon>
        <taxon>Omphalotaceae</taxon>
        <taxon>Collybiopsis</taxon>
    </lineage>
</organism>
<accession>A0A8H5MGC8</accession>
<dbReference type="EMBL" id="JAACJN010000002">
    <property type="protein sequence ID" value="KAF5393425.1"/>
    <property type="molecule type" value="Genomic_DNA"/>
</dbReference>
<dbReference type="Proteomes" id="UP000518752">
    <property type="component" value="Unassembled WGS sequence"/>
</dbReference>
<evidence type="ECO:0000256" key="1">
    <source>
        <dbReference type="SAM" id="MobiDB-lite"/>
    </source>
</evidence>
<proteinExistence type="predicted"/>
<feature type="compositionally biased region" description="Polar residues" evidence="1">
    <location>
        <begin position="37"/>
        <end position="46"/>
    </location>
</feature>
<feature type="region of interest" description="Disordered" evidence="1">
    <location>
        <begin position="1"/>
        <end position="97"/>
    </location>
</feature>
<evidence type="ECO:0000313" key="3">
    <source>
        <dbReference type="Proteomes" id="UP000518752"/>
    </source>
</evidence>